<name>A0A3R7ZGC6_APHAT</name>
<dbReference type="VEuPathDB" id="FungiDB:H257_00104"/>
<dbReference type="InterPro" id="IPR019786">
    <property type="entry name" value="Zinc_finger_PHD-type_CS"/>
</dbReference>
<dbReference type="Pfam" id="PF05327">
    <property type="entry name" value="RRN3"/>
    <property type="match status" value="1"/>
</dbReference>
<dbReference type="VEuPathDB" id="FungiDB:H257_00102"/>
<evidence type="ECO:0000256" key="1">
    <source>
        <dbReference type="ARBA" id="ARBA00010098"/>
    </source>
</evidence>
<dbReference type="GO" id="GO:0001042">
    <property type="term" value="F:RNA polymerase I core binding"/>
    <property type="evidence" value="ECO:0007669"/>
    <property type="project" value="TreeGrafter"/>
</dbReference>
<sequence>MHALVQTALDYKLKVHMATQSSSLNQMADVNTSEDEERRQLYLVLPRCISTLTKDLDAYHELVHRIYTFDFLTTMPIIDAYIRLITHLVTAHTSFLQPTIHMLVRNLLRVPRPAPLSVSPLAVQIKSTLTRRVSIGIPTVNSGPSEAELAAQFEASLQQRFASVHAAFEKVLHLVPASIHHVFQCLCEYYPHKRLETPIQLSYLTNLFQLTTYAKVHDTDISHGLQERVLGLVVEKLVAIDVEIKLEATEEDVFTMDDFLDDATCVDPENLKGVDEMADKLDHLMLATFTYLEAAASDHPRLFAFLLKSFDQSILNTHRSKYPQFLLFYICKSPSEHQELLLSQLISVALDAKVPPVTRLSCSSYLASYVARAKYLGLNAIKHTLFHIMRYIHGQVDVLDEAAAAIIPPSSIVDKCLVDLVQSACYIVCFRGLELCGSEAGYTFVRSLGWTRVLTSRLHPMRHAAFHGAVAAEFMNVAELLGLVSDEAIEGLWEGMKQAPSAKTLERSSSAATASMCFFPFDPYLLRRSFRFIGPFAAMSAAVEYNWNVEYKKDKRLKEMKDACYQMLTRLKIAETSAKEASAKTVPVVPYNLDSSSSNTDSDGRNKSFSNPMDEMSEYENDGSDRGPRAASVTVDLSDRDEDNEDEDDSDTPCVVCKRNDNDMESMFCETCDDLYHTYCAGIYQVPEGPFYCPPCSKKTAAVLLQRFMAASPSDLNDMLVHVASCPSMEEPCVHPTHKDHCSFVKNLLRCAAMLSVQLQGTKVASQLALALGYHAAHCHGAHFCHVPHCNDANRRKHVHPGVQPLNLDEDEEGDD</sequence>
<dbReference type="GO" id="GO:0005634">
    <property type="term" value="C:nucleus"/>
    <property type="evidence" value="ECO:0007669"/>
    <property type="project" value="TreeGrafter"/>
</dbReference>
<evidence type="ECO:0000256" key="4">
    <source>
        <dbReference type="ARBA" id="ARBA00022833"/>
    </source>
</evidence>
<dbReference type="PROSITE" id="PS50016">
    <property type="entry name" value="ZF_PHD_2"/>
    <property type="match status" value="1"/>
</dbReference>
<dbReference type="SUPFAM" id="SSF57903">
    <property type="entry name" value="FYVE/PHD zinc finger"/>
    <property type="match status" value="1"/>
</dbReference>
<dbReference type="InterPro" id="IPR007991">
    <property type="entry name" value="RNA_pol_I_trans_ini_fac_RRN3"/>
</dbReference>
<comment type="caution">
    <text evidence="8">The sequence shown here is derived from an EMBL/GenBank/DDBJ whole genome shotgun (WGS) entry which is preliminary data.</text>
</comment>
<dbReference type="Proteomes" id="UP000284702">
    <property type="component" value="Unassembled WGS sequence"/>
</dbReference>
<evidence type="ECO:0000259" key="7">
    <source>
        <dbReference type="PROSITE" id="PS50016"/>
    </source>
</evidence>
<dbReference type="SMART" id="SM00249">
    <property type="entry name" value="PHD"/>
    <property type="match status" value="1"/>
</dbReference>
<evidence type="ECO:0000313" key="8">
    <source>
        <dbReference type="EMBL" id="RQM27377.1"/>
    </source>
</evidence>
<evidence type="ECO:0000256" key="2">
    <source>
        <dbReference type="ARBA" id="ARBA00022723"/>
    </source>
</evidence>
<comment type="similarity">
    <text evidence="1">Belongs to the RRN3 family.</text>
</comment>
<feature type="compositionally biased region" description="Acidic residues" evidence="6">
    <location>
        <begin position="639"/>
        <end position="651"/>
    </location>
</feature>
<dbReference type="InterPro" id="IPR013083">
    <property type="entry name" value="Znf_RING/FYVE/PHD"/>
</dbReference>
<feature type="domain" description="PHD-type" evidence="7">
    <location>
        <begin position="651"/>
        <end position="699"/>
    </location>
</feature>
<dbReference type="PANTHER" id="PTHR12790">
    <property type="entry name" value="TRANSCRIPTION INITIATION FACTOR IA RRN3"/>
    <property type="match status" value="1"/>
</dbReference>
<proteinExistence type="inferred from homology"/>
<evidence type="ECO:0000256" key="5">
    <source>
        <dbReference type="PROSITE-ProRule" id="PRU00146"/>
    </source>
</evidence>
<reference evidence="8" key="1">
    <citation type="submission" date="2018-07" db="EMBL/GenBank/DDBJ databases">
        <title>Annotation of Aphanomyces astaci genome assembly.</title>
        <authorList>
            <person name="Studholme D.J."/>
        </authorList>
    </citation>
    <scope>NUCLEOTIDE SEQUENCE [LARGE SCALE GENOMIC DNA]</scope>
    <source>
        <strain evidence="8">Pc</strain>
    </source>
</reference>
<feature type="region of interest" description="Disordered" evidence="6">
    <location>
        <begin position="590"/>
        <end position="652"/>
    </location>
</feature>
<dbReference type="InterPro" id="IPR001965">
    <property type="entry name" value="Znf_PHD"/>
</dbReference>
<keyword evidence="4" id="KW-0862">Zinc</keyword>
<evidence type="ECO:0000256" key="6">
    <source>
        <dbReference type="SAM" id="MobiDB-lite"/>
    </source>
</evidence>
<dbReference type="GO" id="GO:0001181">
    <property type="term" value="F:RNA polymerase I general transcription initiation factor activity"/>
    <property type="evidence" value="ECO:0007669"/>
    <property type="project" value="InterPro"/>
</dbReference>
<dbReference type="EMBL" id="MZMZ02002078">
    <property type="protein sequence ID" value="RQM27377.1"/>
    <property type="molecule type" value="Genomic_DNA"/>
</dbReference>
<dbReference type="GO" id="GO:0008270">
    <property type="term" value="F:zinc ion binding"/>
    <property type="evidence" value="ECO:0007669"/>
    <property type="project" value="UniProtKB-KW"/>
</dbReference>
<gene>
    <name evidence="8" type="ORF">B5M09_006486</name>
</gene>
<dbReference type="PANTHER" id="PTHR12790:SF0">
    <property type="entry name" value="RNA POLYMERASE I-SPECIFIC TRANSCRIPTION INITIATION FACTOR RRN3-RELATED"/>
    <property type="match status" value="1"/>
</dbReference>
<keyword evidence="2" id="KW-0479">Metal-binding</keyword>
<evidence type="ECO:0000313" key="9">
    <source>
        <dbReference type="Proteomes" id="UP000284702"/>
    </source>
</evidence>
<dbReference type="Pfam" id="PF00628">
    <property type="entry name" value="PHD"/>
    <property type="match status" value="1"/>
</dbReference>
<dbReference type="Gene3D" id="3.30.40.10">
    <property type="entry name" value="Zinc/RING finger domain, C3HC4 (zinc finger)"/>
    <property type="match status" value="1"/>
</dbReference>
<dbReference type="AlphaFoldDB" id="A0A3R7ZGC6"/>
<keyword evidence="9" id="KW-1185">Reference proteome</keyword>
<dbReference type="InterPro" id="IPR019787">
    <property type="entry name" value="Znf_PHD-finger"/>
</dbReference>
<evidence type="ECO:0000256" key="3">
    <source>
        <dbReference type="ARBA" id="ARBA00022771"/>
    </source>
</evidence>
<dbReference type="GO" id="GO:0006361">
    <property type="term" value="P:transcription initiation at RNA polymerase I promoter"/>
    <property type="evidence" value="ECO:0007669"/>
    <property type="project" value="InterPro"/>
</dbReference>
<dbReference type="PROSITE" id="PS01359">
    <property type="entry name" value="ZF_PHD_1"/>
    <property type="match status" value="1"/>
</dbReference>
<accession>A0A3R7ZGC6</accession>
<protein>
    <recommendedName>
        <fullName evidence="7">PHD-type domain-containing protein</fullName>
    </recommendedName>
</protein>
<organism evidence="8 9">
    <name type="scientific">Aphanomyces astaci</name>
    <name type="common">Crayfish plague agent</name>
    <dbReference type="NCBI Taxonomy" id="112090"/>
    <lineage>
        <taxon>Eukaryota</taxon>
        <taxon>Sar</taxon>
        <taxon>Stramenopiles</taxon>
        <taxon>Oomycota</taxon>
        <taxon>Saprolegniomycetes</taxon>
        <taxon>Saprolegniales</taxon>
        <taxon>Verrucalvaceae</taxon>
        <taxon>Aphanomyces</taxon>
    </lineage>
</organism>
<keyword evidence="3 5" id="KW-0863">Zinc-finger</keyword>
<dbReference type="InterPro" id="IPR011011">
    <property type="entry name" value="Znf_FYVE_PHD"/>
</dbReference>